<accession>A0A375J8D6</accession>
<reference evidence="1 2" key="1">
    <citation type="submission" date="2018-01" db="EMBL/GenBank/DDBJ databases">
        <authorList>
            <person name="Gaut B.S."/>
            <person name="Morton B.R."/>
            <person name="Clegg M.T."/>
            <person name="Duvall M.R."/>
        </authorList>
    </citation>
    <scope>NUCLEOTIDE SEQUENCE [LARGE SCALE GENOMIC DNA]</scope>
    <source>
        <strain evidence="1">Cupriavidus taiwanensis cmp 52</strain>
    </source>
</reference>
<organism evidence="1 2">
    <name type="scientific">Cupriavidus taiwanensis</name>
    <dbReference type="NCBI Taxonomy" id="164546"/>
    <lineage>
        <taxon>Bacteria</taxon>
        <taxon>Pseudomonadati</taxon>
        <taxon>Pseudomonadota</taxon>
        <taxon>Betaproteobacteria</taxon>
        <taxon>Burkholderiales</taxon>
        <taxon>Burkholderiaceae</taxon>
        <taxon>Cupriavidus</taxon>
    </lineage>
</organism>
<proteinExistence type="predicted"/>
<protein>
    <submittedName>
        <fullName evidence="1">Uncharacterized protein</fullName>
    </submittedName>
</protein>
<dbReference type="Proteomes" id="UP000256805">
    <property type="component" value="Unassembled WGS sequence"/>
</dbReference>
<evidence type="ECO:0000313" key="2">
    <source>
        <dbReference type="Proteomes" id="UP000256805"/>
    </source>
</evidence>
<evidence type="ECO:0000313" key="1">
    <source>
        <dbReference type="EMBL" id="SPS00380.1"/>
    </source>
</evidence>
<gene>
    <name evidence="1" type="ORF">CBM2634_B160266</name>
</gene>
<dbReference type="EMBL" id="OVTA01000039">
    <property type="protein sequence ID" value="SPS00380.1"/>
    <property type="molecule type" value="Genomic_DNA"/>
</dbReference>
<name>A0A375J8D6_9BURK</name>
<dbReference type="AlphaFoldDB" id="A0A375J8D6"/>
<sequence length="40" mass="4698">MTYLIYHIPYSTRTAKLFFDQESTQRRLQAPIFHLGGSPL</sequence>